<sequence length="52" mass="5427">MKPRLTLLPLAFVVSSAQAQLAETAGFSGEISINAGVISSESNFNTDNSKTI</sequence>
<dbReference type="AlphaFoldDB" id="A0A7Y0N1E9"/>
<feature type="signal peptide" evidence="1">
    <location>
        <begin position="1"/>
        <end position="19"/>
    </location>
</feature>
<evidence type="ECO:0000256" key="1">
    <source>
        <dbReference type="SAM" id="SignalP"/>
    </source>
</evidence>
<organism evidence="2 3">
    <name type="scientific">Vibrio alginolyticus</name>
    <dbReference type="NCBI Taxonomy" id="663"/>
    <lineage>
        <taxon>Bacteria</taxon>
        <taxon>Pseudomonadati</taxon>
        <taxon>Pseudomonadota</taxon>
        <taxon>Gammaproteobacteria</taxon>
        <taxon>Vibrionales</taxon>
        <taxon>Vibrionaceae</taxon>
        <taxon>Vibrio</taxon>
    </lineage>
</organism>
<keyword evidence="1" id="KW-0732">Signal</keyword>
<comment type="caution">
    <text evidence="2">The sequence shown here is derived from an EMBL/GenBank/DDBJ whole genome shotgun (WGS) entry which is preliminary data.</text>
</comment>
<name>A0A7Y0N1E9_VIBAL</name>
<gene>
    <name evidence="2" type="ORF">HKB35_24205</name>
</gene>
<accession>A0A7Y0N1E9</accession>
<protein>
    <submittedName>
        <fullName evidence="2">DUF2860 family protein</fullName>
    </submittedName>
</protein>
<dbReference type="Proteomes" id="UP000565155">
    <property type="component" value="Unassembled WGS sequence"/>
</dbReference>
<reference evidence="2 3" key="1">
    <citation type="submission" date="2020-04" db="EMBL/GenBank/DDBJ databases">
        <title>Whole-genome sequencing of Vibrio spp. from China reveals different genetic environments of blaCTX-M-14 among diverse lineages.</title>
        <authorList>
            <person name="Zheng Z."/>
            <person name="Ye L."/>
            <person name="Chen S."/>
        </authorList>
    </citation>
    <scope>NUCLEOTIDE SEQUENCE [LARGE SCALE GENOMIC DNA]</scope>
    <source>
        <strain evidence="2 3">Vb1636</strain>
    </source>
</reference>
<evidence type="ECO:0000313" key="2">
    <source>
        <dbReference type="EMBL" id="NMR76696.1"/>
    </source>
</evidence>
<evidence type="ECO:0000313" key="3">
    <source>
        <dbReference type="Proteomes" id="UP000565155"/>
    </source>
</evidence>
<feature type="non-terminal residue" evidence="2">
    <location>
        <position position="52"/>
    </location>
</feature>
<proteinExistence type="predicted"/>
<dbReference type="RefSeq" id="WP_169629322.1">
    <property type="nucleotide sequence ID" value="NZ_JABCMA010000102.1"/>
</dbReference>
<feature type="chain" id="PRO_5030788162" evidence="1">
    <location>
        <begin position="20"/>
        <end position="52"/>
    </location>
</feature>
<dbReference type="EMBL" id="JABCMA010000102">
    <property type="protein sequence ID" value="NMR76696.1"/>
    <property type="molecule type" value="Genomic_DNA"/>
</dbReference>